<evidence type="ECO:0000313" key="3">
    <source>
        <dbReference type="Proteomes" id="UP000193648"/>
    </source>
</evidence>
<organism evidence="2 3">
    <name type="scientific">Lobosporangium transversale</name>
    <dbReference type="NCBI Taxonomy" id="64571"/>
    <lineage>
        <taxon>Eukaryota</taxon>
        <taxon>Fungi</taxon>
        <taxon>Fungi incertae sedis</taxon>
        <taxon>Mucoromycota</taxon>
        <taxon>Mortierellomycotina</taxon>
        <taxon>Mortierellomycetes</taxon>
        <taxon>Mortierellales</taxon>
        <taxon>Mortierellaceae</taxon>
        <taxon>Lobosporangium</taxon>
    </lineage>
</organism>
<dbReference type="AlphaFoldDB" id="A0A1Y2GU02"/>
<gene>
    <name evidence="2" type="ORF">BCR41DRAFT_394035</name>
</gene>
<evidence type="ECO:0000313" key="2">
    <source>
        <dbReference type="EMBL" id="ORZ23720.1"/>
    </source>
</evidence>
<feature type="region of interest" description="Disordered" evidence="1">
    <location>
        <begin position="190"/>
        <end position="232"/>
    </location>
</feature>
<feature type="compositionally biased region" description="Polar residues" evidence="1">
    <location>
        <begin position="208"/>
        <end position="219"/>
    </location>
</feature>
<dbReference type="EMBL" id="MCFF01000009">
    <property type="protein sequence ID" value="ORZ23720.1"/>
    <property type="molecule type" value="Genomic_DNA"/>
</dbReference>
<keyword evidence="3" id="KW-1185">Reference proteome</keyword>
<dbReference type="GeneID" id="33570455"/>
<dbReference type="InParanoid" id="A0A1Y2GU02"/>
<name>A0A1Y2GU02_9FUNG</name>
<protein>
    <submittedName>
        <fullName evidence="2">Uncharacterized protein</fullName>
    </submittedName>
</protein>
<evidence type="ECO:0000256" key="1">
    <source>
        <dbReference type="SAM" id="MobiDB-lite"/>
    </source>
</evidence>
<accession>A0A1Y2GU02</accession>
<sequence>MHSDDGASIMVSDDALPAMVEDMIEVIKCVSLSLVDMSNISISALHFFRQTNVSQENLQQIRRPTHRPPSLTRQRNPFMKSITAISRFNRSIVSPPQQSLSFIDISRSASVSSGIKTQGLIVASPITPSATSFAKTERSLSLNTSYSSSAPISVDTLSGADKQSNTCDKYEEYSEYHDTRCVFTIGEPTRKSGGPHVRCIDENDDDSPSMSDNGLYSTTSNYNSRRYRHHHR</sequence>
<dbReference type="RefSeq" id="XP_021883534.1">
    <property type="nucleotide sequence ID" value="XM_022028612.1"/>
</dbReference>
<dbReference type="Proteomes" id="UP000193648">
    <property type="component" value="Unassembled WGS sequence"/>
</dbReference>
<reference evidence="2 3" key="1">
    <citation type="submission" date="2016-07" db="EMBL/GenBank/DDBJ databases">
        <title>Pervasive Adenine N6-methylation of Active Genes in Fungi.</title>
        <authorList>
            <consortium name="DOE Joint Genome Institute"/>
            <person name="Mondo S.J."/>
            <person name="Dannebaum R.O."/>
            <person name="Kuo R.C."/>
            <person name="Labutti K."/>
            <person name="Haridas S."/>
            <person name="Kuo A."/>
            <person name="Salamov A."/>
            <person name="Ahrendt S.R."/>
            <person name="Lipzen A."/>
            <person name="Sullivan W."/>
            <person name="Andreopoulos W.B."/>
            <person name="Clum A."/>
            <person name="Lindquist E."/>
            <person name="Daum C."/>
            <person name="Ramamoorthy G.K."/>
            <person name="Gryganskyi A."/>
            <person name="Culley D."/>
            <person name="Magnuson J.K."/>
            <person name="James T.Y."/>
            <person name="O'Malley M.A."/>
            <person name="Stajich J.E."/>
            <person name="Spatafora J.W."/>
            <person name="Visel A."/>
            <person name="Grigoriev I.V."/>
        </authorList>
    </citation>
    <scope>NUCLEOTIDE SEQUENCE [LARGE SCALE GENOMIC DNA]</scope>
    <source>
        <strain evidence="2 3">NRRL 3116</strain>
    </source>
</reference>
<comment type="caution">
    <text evidence="2">The sequence shown here is derived from an EMBL/GenBank/DDBJ whole genome shotgun (WGS) entry which is preliminary data.</text>
</comment>
<proteinExistence type="predicted"/>